<evidence type="ECO:0000313" key="2">
    <source>
        <dbReference type="Proteomes" id="UP000050525"/>
    </source>
</evidence>
<keyword evidence="2" id="KW-1185">Reference proteome</keyword>
<comment type="caution">
    <text evidence="1">The sequence shown here is derived from an EMBL/GenBank/DDBJ whole genome shotgun (WGS) entry which is preliminary data.</text>
</comment>
<gene>
    <name evidence="1" type="ORF">Y1Q_0021248</name>
</gene>
<evidence type="ECO:0000313" key="1">
    <source>
        <dbReference type="EMBL" id="KYO27328.1"/>
    </source>
</evidence>
<organism evidence="1 2">
    <name type="scientific">Alligator mississippiensis</name>
    <name type="common">American alligator</name>
    <dbReference type="NCBI Taxonomy" id="8496"/>
    <lineage>
        <taxon>Eukaryota</taxon>
        <taxon>Metazoa</taxon>
        <taxon>Chordata</taxon>
        <taxon>Craniata</taxon>
        <taxon>Vertebrata</taxon>
        <taxon>Euteleostomi</taxon>
        <taxon>Archelosauria</taxon>
        <taxon>Archosauria</taxon>
        <taxon>Crocodylia</taxon>
        <taxon>Alligatoridae</taxon>
        <taxon>Alligatorinae</taxon>
        <taxon>Alligator</taxon>
    </lineage>
</organism>
<name>A0A151MS39_ALLMI</name>
<sequence length="131" mass="14135">MGGWVLNGDALAARASLWLAHEGRQRASSRELDPGSTADPGFQKESCGTSDLYCWGGCTLAPLLPYHTRVDKLFCRSSSGRKSFKQFASSSLGARGGRGRGARHQALDPVLRRHRPRHGDLCLCGLKAGLL</sequence>
<reference evidence="1 2" key="1">
    <citation type="journal article" date="2012" name="Genome Biol.">
        <title>Sequencing three crocodilian genomes to illuminate the evolution of archosaurs and amniotes.</title>
        <authorList>
            <person name="St John J.A."/>
            <person name="Braun E.L."/>
            <person name="Isberg S.R."/>
            <person name="Miles L.G."/>
            <person name="Chong A.Y."/>
            <person name="Gongora J."/>
            <person name="Dalzell P."/>
            <person name="Moran C."/>
            <person name="Bed'hom B."/>
            <person name="Abzhanov A."/>
            <person name="Burgess S.C."/>
            <person name="Cooksey A.M."/>
            <person name="Castoe T.A."/>
            <person name="Crawford N.G."/>
            <person name="Densmore L.D."/>
            <person name="Drew J.C."/>
            <person name="Edwards S.V."/>
            <person name="Faircloth B.C."/>
            <person name="Fujita M.K."/>
            <person name="Greenwold M.J."/>
            <person name="Hoffmann F.G."/>
            <person name="Howard J.M."/>
            <person name="Iguchi T."/>
            <person name="Janes D.E."/>
            <person name="Khan S.Y."/>
            <person name="Kohno S."/>
            <person name="de Koning A.J."/>
            <person name="Lance S.L."/>
            <person name="McCarthy F.M."/>
            <person name="McCormack J.E."/>
            <person name="Merchant M.E."/>
            <person name="Peterson D.G."/>
            <person name="Pollock D.D."/>
            <person name="Pourmand N."/>
            <person name="Raney B.J."/>
            <person name="Roessler K.A."/>
            <person name="Sanford J.R."/>
            <person name="Sawyer R.H."/>
            <person name="Schmidt C.J."/>
            <person name="Triplett E.W."/>
            <person name="Tuberville T.D."/>
            <person name="Venegas-Anaya M."/>
            <person name="Howard J.T."/>
            <person name="Jarvis E.D."/>
            <person name="Guillette L.J.Jr."/>
            <person name="Glenn T.C."/>
            <person name="Green R.E."/>
            <person name="Ray D.A."/>
        </authorList>
    </citation>
    <scope>NUCLEOTIDE SEQUENCE [LARGE SCALE GENOMIC DNA]</scope>
    <source>
        <strain evidence="1">KSC_2009_1</strain>
    </source>
</reference>
<dbReference type="AlphaFoldDB" id="A0A151MS39"/>
<dbReference type="EMBL" id="AKHW03005226">
    <property type="protein sequence ID" value="KYO27328.1"/>
    <property type="molecule type" value="Genomic_DNA"/>
</dbReference>
<accession>A0A151MS39</accession>
<proteinExistence type="predicted"/>
<dbReference type="Proteomes" id="UP000050525">
    <property type="component" value="Unassembled WGS sequence"/>
</dbReference>
<protein>
    <submittedName>
        <fullName evidence="1">Uncharacterized protein</fullName>
    </submittedName>
</protein>